<keyword evidence="1" id="KW-1133">Transmembrane helix</keyword>
<evidence type="ECO:0000256" key="1">
    <source>
        <dbReference type="SAM" id="Phobius"/>
    </source>
</evidence>
<keyword evidence="3" id="KW-1185">Reference proteome</keyword>
<organism evidence="2 3">
    <name type="scientific">Geitlerinema calcuttense NRMC-F 0142</name>
    <dbReference type="NCBI Taxonomy" id="2922238"/>
    <lineage>
        <taxon>Bacteria</taxon>
        <taxon>Bacillati</taxon>
        <taxon>Cyanobacteriota</taxon>
        <taxon>Cyanophyceae</taxon>
        <taxon>Geitlerinematales</taxon>
        <taxon>Geitlerinemataceae</taxon>
        <taxon>Geitlerinema</taxon>
    </lineage>
</organism>
<evidence type="ECO:0000313" key="2">
    <source>
        <dbReference type="EMBL" id="MDL5057521.1"/>
    </source>
</evidence>
<reference evidence="2 3" key="1">
    <citation type="submission" date="2023-06" db="EMBL/GenBank/DDBJ databases">
        <title>Whole genome sequence of Oscillatoria calcuttensis NRMC-F 0142.</title>
        <authorList>
            <person name="Shakena Fathima T."/>
            <person name="Muralitharan G."/>
            <person name="Thajuddin N."/>
        </authorList>
    </citation>
    <scope>NUCLEOTIDE SEQUENCE [LARGE SCALE GENOMIC DNA]</scope>
    <source>
        <strain evidence="2 3">NRMC-F 0142</strain>
    </source>
</reference>
<dbReference type="Proteomes" id="UP001230986">
    <property type="component" value="Unassembled WGS sequence"/>
</dbReference>
<protein>
    <recommendedName>
        <fullName evidence="4">Glypican</fullName>
    </recommendedName>
</protein>
<feature type="transmembrane region" description="Helical" evidence="1">
    <location>
        <begin position="33"/>
        <end position="52"/>
    </location>
</feature>
<evidence type="ECO:0008006" key="4">
    <source>
        <dbReference type="Google" id="ProtNLM"/>
    </source>
</evidence>
<keyword evidence="1" id="KW-0472">Membrane</keyword>
<comment type="caution">
    <text evidence="2">The sequence shown here is derived from an EMBL/GenBank/DDBJ whole genome shotgun (WGS) entry which is preliminary data.</text>
</comment>
<sequence length="60" mass="6487">MNRAITRILFISLLLLAILAPFAGLAPLMILLLIFGLGWGILSLVQILLFGANKNNPDTP</sequence>
<name>A0ABT7LZT2_9CYAN</name>
<evidence type="ECO:0000313" key="3">
    <source>
        <dbReference type="Proteomes" id="UP001230986"/>
    </source>
</evidence>
<dbReference type="EMBL" id="JASVEJ010000032">
    <property type="protein sequence ID" value="MDL5057521.1"/>
    <property type="molecule type" value="Genomic_DNA"/>
</dbReference>
<gene>
    <name evidence="2" type="ORF">QQ055_08630</name>
</gene>
<dbReference type="RefSeq" id="WP_283363044.1">
    <property type="nucleotide sequence ID" value="NZ_JASVEJ010000032.1"/>
</dbReference>
<keyword evidence="1" id="KW-0812">Transmembrane</keyword>
<proteinExistence type="predicted"/>
<accession>A0ABT7LZT2</accession>